<evidence type="ECO:0000256" key="3">
    <source>
        <dbReference type="ARBA" id="ARBA00022737"/>
    </source>
</evidence>
<dbReference type="RefSeq" id="XP_014663637.1">
    <property type="nucleotide sequence ID" value="XM_014808151.1"/>
</dbReference>
<dbReference type="Pfam" id="PF13855">
    <property type="entry name" value="LRR_8"/>
    <property type="match status" value="1"/>
</dbReference>
<dbReference type="InterPro" id="IPR003591">
    <property type="entry name" value="Leu-rich_rpt_typical-subtyp"/>
</dbReference>
<dbReference type="PANTHER" id="PTHR24373">
    <property type="entry name" value="SLIT RELATED LEUCINE-RICH REPEAT NEURONAL PROTEIN"/>
    <property type="match status" value="1"/>
</dbReference>
<dbReference type="SMART" id="SM00369">
    <property type="entry name" value="LRR_TYP"/>
    <property type="match status" value="3"/>
</dbReference>
<feature type="chain" id="PRO_5047237714" evidence="4">
    <location>
        <begin position="26"/>
        <end position="225"/>
    </location>
</feature>
<dbReference type="GeneID" id="106806273"/>
<keyword evidence="2 4" id="KW-0732">Signal</keyword>
<keyword evidence="3" id="KW-0677">Repeat</keyword>
<evidence type="ECO:0000313" key="6">
    <source>
        <dbReference type="RefSeq" id="XP_014663637.1"/>
    </source>
</evidence>
<protein>
    <submittedName>
        <fullName evidence="6">Leucine-rich repeat transmembrane neuronal protein 4-like</fullName>
    </submittedName>
</protein>
<evidence type="ECO:0000256" key="1">
    <source>
        <dbReference type="ARBA" id="ARBA00022614"/>
    </source>
</evidence>
<gene>
    <name evidence="6" type="primary">LOC106806273</name>
</gene>
<name>A0ABM1DUL6_PRICU</name>
<dbReference type="PANTHER" id="PTHR24373:SF370">
    <property type="entry name" value="FISH-LIPS, ISOFORM E"/>
    <property type="match status" value="1"/>
</dbReference>
<evidence type="ECO:0000256" key="4">
    <source>
        <dbReference type="SAM" id="SignalP"/>
    </source>
</evidence>
<keyword evidence="1" id="KW-0433">Leucine-rich repeat</keyword>
<dbReference type="InterPro" id="IPR032675">
    <property type="entry name" value="LRR_dom_sf"/>
</dbReference>
<dbReference type="Pfam" id="PF00560">
    <property type="entry name" value="LRR_1"/>
    <property type="match status" value="1"/>
</dbReference>
<evidence type="ECO:0000256" key="2">
    <source>
        <dbReference type="ARBA" id="ARBA00022729"/>
    </source>
</evidence>
<evidence type="ECO:0000313" key="5">
    <source>
        <dbReference type="Proteomes" id="UP000695022"/>
    </source>
</evidence>
<feature type="signal peptide" evidence="4">
    <location>
        <begin position="1"/>
        <end position="25"/>
    </location>
</feature>
<dbReference type="Gene3D" id="3.80.10.10">
    <property type="entry name" value="Ribonuclease Inhibitor"/>
    <property type="match status" value="1"/>
</dbReference>
<proteinExistence type="predicted"/>
<dbReference type="SUPFAM" id="SSF52058">
    <property type="entry name" value="L domain-like"/>
    <property type="match status" value="1"/>
</dbReference>
<organism evidence="5 6">
    <name type="scientific">Priapulus caudatus</name>
    <name type="common">Priapulid worm</name>
    <dbReference type="NCBI Taxonomy" id="37621"/>
    <lineage>
        <taxon>Eukaryota</taxon>
        <taxon>Metazoa</taxon>
        <taxon>Ecdysozoa</taxon>
        <taxon>Scalidophora</taxon>
        <taxon>Priapulida</taxon>
        <taxon>Priapulimorpha</taxon>
        <taxon>Priapulimorphida</taxon>
        <taxon>Priapulidae</taxon>
        <taxon>Priapulus</taxon>
    </lineage>
</organism>
<reference evidence="6" key="1">
    <citation type="submission" date="2025-08" db="UniProtKB">
        <authorList>
            <consortium name="RefSeq"/>
        </authorList>
    </citation>
    <scope>IDENTIFICATION</scope>
</reference>
<keyword evidence="5" id="KW-1185">Reference proteome</keyword>
<dbReference type="InterPro" id="IPR050328">
    <property type="entry name" value="Dev_Immune_Receptor"/>
</dbReference>
<sequence>MLADTKMWLQFLPSLLLLLTAAAQAASFCPEKDVISPCECTRDYENASVSVYCSGSHMSAAEMTAIVGRLQNTTMSRLQIIGFADLTEIPAGMFSDLEIFSLTIRSSSRPTMNAQSFAGIRGLIELILTSLGMTEQPSVIFPSVSHVEFLDLSYNRFTTLPERIFSPFRQLLRLFLQFGSLTTIAPNALGGLSTLEYLDLSHNKSGFIKPGLFAEMGQLYTMMLK</sequence>
<dbReference type="InterPro" id="IPR001611">
    <property type="entry name" value="Leu-rich_rpt"/>
</dbReference>
<accession>A0ABM1DUL6</accession>
<dbReference type="Proteomes" id="UP000695022">
    <property type="component" value="Unplaced"/>
</dbReference>